<name>A0A074MC98_9BACL</name>
<feature type="domain" description="GAF" evidence="1">
    <location>
        <begin position="6"/>
        <end position="140"/>
    </location>
</feature>
<reference evidence="2 3" key="1">
    <citation type="journal article" date="2013" name="Int. J. Syst. Evol. Microbiol.">
        <title>Tumebacillus flagellatus sp. nov., an alpha-amylase/pullulanase-producing bacterium isolated from cassava wastewater.</title>
        <authorList>
            <person name="Wang Q."/>
            <person name="Xie N."/>
            <person name="Qin Y."/>
            <person name="Shen N."/>
            <person name="Zhu J."/>
            <person name="Mi H."/>
            <person name="Huang R."/>
        </authorList>
    </citation>
    <scope>NUCLEOTIDE SEQUENCE [LARGE SCALE GENOMIC DNA]</scope>
    <source>
        <strain evidence="2 3">GST4</strain>
    </source>
</reference>
<proteinExistence type="predicted"/>
<keyword evidence="3" id="KW-1185">Reference proteome</keyword>
<dbReference type="STRING" id="1157490.EL26_09935"/>
<dbReference type="OrthoDB" id="2360948at2"/>
<evidence type="ECO:0000313" key="3">
    <source>
        <dbReference type="Proteomes" id="UP000027931"/>
    </source>
</evidence>
<evidence type="ECO:0000313" key="2">
    <source>
        <dbReference type="EMBL" id="KEO83512.1"/>
    </source>
</evidence>
<gene>
    <name evidence="2" type="ORF">EL26_09935</name>
</gene>
<organism evidence="2 3">
    <name type="scientific">Tumebacillus flagellatus</name>
    <dbReference type="NCBI Taxonomy" id="1157490"/>
    <lineage>
        <taxon>Bacteria</taxon>
        <taxon>Bacillati</taxon>
        <taxon>Bacillota</taxon>
        <taxon>Bacilli</taxon>
        <taxon>Bacillales</taxon>
        <taxon>Alicyclobacillaceae</taxon>
        <taxon>Tumebacillus</taxon>
    </lineage>
</organism>
<dbReference type="Proteomes" id="UP000027931">
    <property type="component" value="Unassembled WGS sequence"/>
</dbReference>
<dbReference type="AlphaFoldDB" id="A0A074MC98"/>
<dbReference type="eggNOG" id="COG3605">
    <property type="taxonomic scope" value="Bacteria"/>
</dbReference>
<dbReference type="Gene3D" id="3.30.450.40">
    <property type="match status" value="1"/>
</dbReference>
<dbReference type="Pfam" id="PF13185">
    <property type="entry name" value="GAF_2"/>
    <property type="match status" value="1"/>
</dbReference>
<evidence type="ECO:0000259" key="1">
    <source>
        <dbReference type="Pfam" id="PF13185"/>
    </source>
</evidence>
<sequence>MVVIRLEEQIQEALDGIRAEVVADFLALALPEGGGQIRWAYASGNRNDRFKRIVLRPGKGIAGRVFSLGRPVSVEGITPRAGDDPREYPILLAEGLCCAVAVPVLCGSRVRGVLLMASRTPRTFSSSDVDAAIGLAERLGSVYSEV</sequence>
<dbReference type="SUPFAM" id="SSF55781">
    <property type="entry name" value="GAF domain-like"/>
    <property type="match status" value="1"/>
</dbReference>
<dbReference type="InterPro" id="IPR029016">
    <property type="entry name" value="GAF-like_dom_sf"/>
</dbReference>
<accession>A0A074MC98</accession>
<protein>
    <recommendedName>
        <fullName evidence="1">GAF domain-containing protein</fullName>
    </recommendedName>
</protein>
<dbReference type="InterPro" id="IPR003018">
    <property type="entry name" value="GAF"/>
</dbReference>
<dbReference type="EMBL" id="JMIR01000011">
    <property type="protein sequence ID" value="KEO83512.1"/>
    <property type="molecule type" value="Genomic_DNA"/>
</dbReference>
<comment type="caution">
    <text evidence="2">The sequence shown here is derived from an EMBL/GenBank/DDBJ whole genome shotgun (WGS) entry which is preliminary data.</text>
</comment>